<comment type="caution">
    <text evidence="2">The sequence shown here is derived from an EMBL/GenBank/DDBJ whole genome shotgun (WGS) entry which is preliminary data.</text>
</comment>
<dbReference type="InterPro" id="IPR036890">
    <property type="entry name" value="HATPase_C_sf"/>
</dbReference>
<dbReference type="AlphaFoldDB" id="A0A9X2LRC4"/>
<dbReference type="EMBL" id="JANIIC010000004">
    <property type="protein sequence ID" value="MCQ8828526.1"/>
    <property type="molecule type" value="Genomic_DNA"/>
</dbReference>
<keyword evidence="2" id="KW-0067">ATP-binding</keyword>
<dbReference type="Pfam" id="PF02518">
    <property type="entry name" value="HATPase_c"/>
    <property type="match status" value="1"/>
</dbReference>
<name>A0A9X2LRC4_STRMQ</name>
<accession>A0A9X2LRC4</accession>
<dbReference type="InterPro" id="IPR003594">
    <property type="entry name" value="HATPase_dom"/>
</dbReference>
<keyword evidence="3" id="KW-1185">Reference proteome</keyword>
<gene>
    <name evidence="2" type="ORF">NQU54_05390</name>
</gene>
<keyword evidence="2" id="KW-0547">Nucleotide-binding</keyword>
<organism evidence="2 3">
    <name type="scientific">Streptomyces malaysiensis subsp. samsunensis</name>
    <dbReference type="NCBI Taxonomy" id="459658"/>
    <lineage>
        <taxon>Bacteria</taxon>
        <taxon>Bacillati</taxon>
        <taxon>Actinomycetota</taxon>
        <taxon>Actinomycetes</taxon>
        <taxon>Kitasatosporales</taxon>
        <taxon>Streptomycetaceae</taxon>
        <taxon>Streptomyces</taxon>
        <taxon>Streptomyces violaceusniger group</taxon>
    </lineage>
</organism>
<proteinExistence type="predicted"/>
<dbReference type="RefSeq" id="WP_257630006.1">
    <property type="nucleotide sequence ID" value="NZ_JANIIC010000004.1"/>
</dbReference>
<dbReference type="GO" id="GO:0005524">
    <property type="term" value="F:ATP binding"/>
    <property type="evidence" value="ECO:0007669"/>
    <property type="project" value="UniProtKB-KW"/>
</dbReference>
<protein>
    <submittedName>
        <fullName evidence="2">ATP-binding protein</fullName>
    </submittedName>
</protein>
<dbReference type="SUPFAM" id="SSF55874">
    <property type="entry name" value="ATPase domain of HSP90 chaperone/DNA topoisomerase II/histidine kinase"/>
    <property type="match status" value="1"/>
</dbReference>
<sequence>MDVSDEGSLTLDRRTVFERGATTSRGGSGIGLAPAREIAEAAGGRLTLARSEPTAFTLLLPVTEPPQAATGP</sequence>
<dbReference type="Proteomes" id="UP001142400">
    <property type="component" value="Unassembled WGS sequence"/>
</dbReference>
<reference evidence="2" key="1">
    <citation type="submission" date="2022-06" db="EMBL/GenBank/DDBJ databases">
        <title>WGS of actinobacteria.</title>
        <authorList>
            <person name="Thawai C."/>
        </authorList>
    </citation>
    <scope>NUCLEOTIDE SEQUENCE</scope>
    <source>
        <strain evidence="2">DSM 42010</strain>
    </source>
</reference>
<evidence type="ECO:0000313" key="3">
    <source>
        <dbReference type="Proteomes" id="UP001142400"/>
    </source>
</evidence>
<feature type="domain" description="Histidine kinase/HSP90-like ATPase" evidence="1">
    <location>
        <begin position="12"/>
        <end position="63"/>
    </location>
</feature>
<evidence type="ECO:0000259" key="1">
    <source>
        <dbReference type="Pfam" id="PF02518"/>
    </source>
</evidence>
<dbReference type="Gene3D" id="3.30.565.10">
    <property type="entry name" value="Histidine kinase-like ATPase, C-terminal domain"/>
    <property type="match status" value="1"/>
</dbReference>
<evidence type="ECO:0000313" key="2">
    <source>
        <dbReference type="EMBL" id="MCQ8828526.1"/>
    </source>
</evidence>